<evidence type="ECO:0000313" key="3">
    <source>
        <dbReference type="Proteomes" id="UP001056012"/>
    </source>
</evidence>
<name>A0A9Q8ZAV6_CURCL</name>
<dbReference type="EMBL" id="CP089277">
    <property type="protein sequence ID" value="USP78825.1"/>
    <property type="molecule type" value="Genomic_DNA"/>
</dbReference>
<dbReference type="InterPro" id="IPR036047">
    <property type="entry name" value="F-box-like_dom_sf"/>
</dbReference>
<reference evidence="2" key="1">
    <citation type="submission" date="2021-12" db="EMBL/GenBank/DDBJ databases">
        <title>Curvularia clavata genome.</title>
        <authorList>
            <person name="Cao Y."/>
        </authorList>
    </citation>
    <scope>NUCLEOTIDE SEQUENCE</scope>
    <source>
        <strain evidence="2">Yc1106</strain>
    </source>
</reference>
<accession>A0A9Q8ZAV6</accession>
<dbReference type="OrthoDB" id="10261563at2759"/>
<proteinExistence type="predicted"/>
<sequence>MTLISLPNELIEHIASYLDLPSIRSLRLTTSSITRATSHLFRDRFFYQHTLTWTKQSLDTLVEISLHPNYGTALRHLIINATPQHSMHFWRLRKSISEIDDISTPYGGVKPSAQRQLEAEQVLAEQKIKETTTFFNETRYDQKMLKQAFSNLSKLPGGSSLTRLTFLYNGLSAAYSGGSPLYCQLSQCEMSRPFVSTLAALASSPDIHISDILLSRDAPHGAVSIGRLESLAPSLTAFDKAFASLQHLALNLRDWRRPDGGFTLPTSTTTTRPPFIVRFLSKATHLRSLELSCFSWLDPDLFTQIARLCVFPDLQSLKLSVLSLSSAQALSNFLMPAMSKDLRCLKIRHVLLVDREVEWDDWLAWLASIGTGTASTVQGEAKDEDRTRSGTGITHLCIADLFRPMNEVIHFQGKRGLCFGEDWASRLRMTLEDEGVEVSESRLVWSMGAFAYPFVGLSM</sequence>
<dbReference type="Gene3D" id="3.80.10.10">
    <property type="entry name" value="Ribonuclease Inhibitor"/>
    <property type="match status" value="1"/>
</dbReference>
<dbReference type="PROSITE" id="PS50181">
    <property type="entry name" value="FBOX"/>
    <property type="match status" value="1"/>
</dbReference>
<dbReference type="SUPFAM" id="SSF81383">
    <property type="entry name" value="F-box domain"/>
    <property type="match status" value="1"/>
</dbReference>
<dbReference type="VEuPathDB" id="FungiDB:yc1106_06099"/>
<gene>
    <name evidence="2" type="ORF">yc1106_06099</name>
</gene>
<dbReference type="InterPro" id="IPR032675">
    <property type="entry name" value="LRR_dom_sf"/>
</dbReference>
<dbReference type="AlphaFoldDB" id="A0A9Q8ZAV6"/>
<evidence type="ECO:0000313" key="2">
    <source>
        <dbReference type="EMBL" id="USP78825.1"/>
    </source>
</evidence>
<dbReference type="Proteomes" id="UP001056012">
    <property type="component" value="Chromosome 4"/>
</dbReference>
<feature type="domain" description="F-box" evidence="1">
    <location>
        <begin position="1"/>
        <end position="44"/>
    </location>
</feature>
<keyword evidence="3" id="KW-1185">Reference proteome</keyword>
<dbReference type="InterPro" id="IPR001810">
    <property type="entry name" value="F-box_dom"/>
</dbReference>
<protein>
    <recommendedName>
        <fullName evidence="1">F-box domain-containing protein</fullName>
    </recommendedName>
</protein>
<organism evidence="2 3">
    <name type="scientific">Curvularia clavata</name>
    <dbReference type="NCBI Taxonomy" id="95742"/>
    <lineage>
        <taxon>Eukaryota</taxon>
        <taxon>Fungi</taxon>
        <taxon>Dikarya</taxon>
        <taxon>Ascomycota</taxon>
        <taxon>Pezizomycotina</taxon>
        <taxon>Dothideomycetes</taxon>
        <taxon>Pleosporomycetidae</taxon>
        <taxon>Pleosporales</taxon>
        <taxon>Pleosporineae</taxon>
        <taxon>Pleosporaceae</taxon>
        <taxon>Curvularia</taxon>
    </lineage>
</organism>
<evidence type="ECO:0000259" key="1">
    <source>
        <dbReference type="PROSITE" id="PS50181"/>
    </source>
</evidence>
<dbReference type="SUPFAM" id="SSF52047">
    <property type="entry name" value="RNI-like"/>
    <property type="match status" value="1"/>
</dbReference>